<accession>A0AAN4VL66</accession>
<comment type="caution">
    <text evidence="2">The sequence shown here is derived from an EMBL/GenBank/DDBJ whole genome shotgun (WGS) entry which is preliminary data.</text>
</comment>
<evidence type="ECO:0000256" key="1">
    <source>
        <dbReference type="SAM" id="MobiDB-lite"/>
    </source>
</evidence>
<sequence length="86" mass="9113">MMELGAVSEPFEAGLASLRNGDPSPNTRDCPTTSSMLAGRMRTASGRVTSSGASIAANKSSVMLSTVPQHTQQFEHTFDACVRPNR</sequence>
<proteinExistence type="predicted"/>
<feature type="compositionally biased region" description="Polar residues" evidence="1">
    <location>
        <begin position="23"/>
        <end position="36"/>
    </location>
</feature>
<dbReference type="Proteomes" id="UP000886943">
    <property type="component" value="Unassembled WGS sequence"/>
</dbReference>
<name>A0AAN4VL66_BIFAD</name>
<evidence type="ECO:0000313" key="3">
    <source>
        <dbReference type="Proteomes" id="UP000886943"/>
    </source>
</evidence>
<evidence type="ECO:0000313" key="2">
    <source>
        <dbReference type="EMBL" id="GJD13385.1"/>
    </source>
</evidence>
<dbReference type="AlphaFoldDB" id="A0AAN4VL66"/>
<organism evidence="2 3">
    <name type="scientific">Bifidobacterium adolescentis</name>
    <dbReference type="NCBI Taxonomy" id="1680"/>
    <lineage>
        <taxon>Bacteria</taxon>
        <taxon>Bacillati</taxon>
        <taxon>Actinomycetota</taxon>
        <taxon>Actinomycetes</taxon>
        <taxon>Bifidobacteriales</taxon>
        <taxon>Bifidobacteriaceae</taxon>
        <taxon>Bifidobacterium</taxon>
    </lineage>
</organism>
<feature type="region of interest" description="Disordered" evidence="1">
    <location>
        <begin position="1"/>
        <end position="52"/>
    </location>
</feature>
<dbReference type="EMBL" id="BPPZ01000001">
    <property type="protein sequence ID" value="GJD13385.1"/>
    <property type="molecule type" value="Genomic_DNA"/>
</dbReference>
<protein>
    <submittedName>
        <fullName evidence="2">Uncharacterized protein</fullName>
    </submittedName>
</protein>
<reference evidence="2" key="1">
    <citation type="submission" date="2021-08" db="EMBL/GenBank/DDBJ databases">
        <title>Draft genome sequence of the GABA producer Bifidobacterium adolescentis 4-2, isolated from healthy human feces.</title>
        <authorList>
            <person name="Altaib H."/>
            <person name="Niwa R."/>
            <person name="Abe M."/>
            <person name="Suzuki T."/>
        </authorList>
    </citation>
    <scope>NUCLEOTIDE SEQUENCE</scope>
    <source>
        <strain evidence="2">4-2</strain>
    </source>
</reference>
<gene>
    <name evidence="2" type="ORF">BIFAD42_03690</name>
</gene>